<dbReference type="CDD" id="cd05013">
    <property type="entry name" value="SIS_RpiR"/>
    <property type="match status" value="1"/>
</dbReference>
<feature type="domain" description="HTH rpiR-type" evidence="4">
    <location>
        <begin position="63"/>
        <end position="139"/>
    </location>
</feature>
<sequence length="341" mass="36503">MLRGARAMGKGVTRTTRRGADRIAPLQEDAIVFAEIHERVTHAEHEVAMSQKSGTDAASSAARRQWLASLLGGRDFSPKQLAVARFIEGNVYAAETRTASEVAELAEVNVATVVRFAQSLGFSGWPAFQAELRSQDRSHQLPTEIARRQLGDENPFEATLQADITSLSTALETVDQDQLRATAELIAGARRTVVVSAGSYSAVGQILAFNASLMGFPVTVAPQGGPELAVALAGLDESDCAVGISFWRLGRQVVSAMDTLQERGVPTVVMSDSLLSPFARRARHTVVVPTVGASIFQSLTAPVSVTYALLAMLWELAGDGRAERTLHSIEEMYGALGVLDR</sequence>
<dbReference type="Gene3D" id="3.40.50.10490">
    <property type="entry name" value="Glucose-6-phosphate isomerase like protein, domain 1"/>
    <property type="match status" value="1"/>
</dbReference>
<dbReference type="Proteomes" id="UP000449906">
    <property type="component" value="Unassembled WGS sequence"/>
</dbReference>
<dbReference type="EMBL" id="WBVM01000001">
    <property type="protein sequence ID" value="KAB2812928.1"/>
    <property type="molecule type" value="Genomic_DNA"/>
</dbReference>
<dbReference type="Gene3D" id="1.10.10.10">
    <property type="entry name" value="Winged helix-like DNA-binding domain superfamily/Winged helix DNA-binding domain"/>
    <property type="match status" value="1"/>
</dbReference>
<organism evidence="6 7">
    <name type="scientific">Nocardioides simplex</name>
    <name type="common">Arthrobacter simplex</name>
    <dbReference type="NCBI Taxonomy" id="2045"/>
    <lineage>
        <taxon>Bacteria</taxon>
        <taxon>Bacillati</taxon>
        <taxon>Actinomycetota</taxon>
        <taxon>Actinomycetes</taxon>
        <taxon>Propionibacteriales</taxon>
        <taxon>Nocardioidaceae</taxon>
        <taxon>Pimelobacter</taxon>
    </lineage>
</organism>
<dbReference type="InterPro" id="IPR036388">
    <property type="entry name" value="WH-like_DNA-bd_sf"/>
</dbReference>
<keyword evidence="1" id="KW-0805">Transcription regulation</keyword>
<comment type="caution">
    <text evidence="6">The sequence shown here is derived from an EMBL/GenBank/DDBJ whole genome shotgun (WGS) entry which is preliminary data.</text>
</comment>
<name>A0A7J5E3W4_NOCSI</name>
<proteinExistence type="predicted"/>
<protein>
    <submittedName>
        <fullName evidence="6">MurR/RpiR family transcriptional regulator</fullName>
    </submittedName>
</protein>
<gene>
    <name evidence="6" type="ORF">F9L07_14585</name>
</gene>
<dbReference type="Pfam" id="PF01418">
    <property type="entry name" value="HTH_6"/>
    <property type="match status" value="1"/>
</dbReference>
<dbReference type="GO" id="GO:0097367">
    <property type="term" value="F:carbohydrate derivative binding"/>
    <property type="evidence" value="ECO:0007669"/>
    <property type="project" value="InterPro"/>
</dbReference>
<dbReference type="PROSITE" id="PS51464">
    <property type="entry name" value="SIS"/>
    <property type="match status" value="1"/>
</dbReference>
<dbReference type="InterPro" id="IPR047640">
    <property type="entry name" value="RpiR-like"/>
</dbReference>
<dbReference type="InterPro" id="IPR001347">
    <property type="entry name" value="SIS_dom"/>
</dbReference>
<dbReference type="InterPro" id="IPR009057">
    <property type="entry name" value="Homeodomain-like_sf"/>
</dbReference>
<dbReference type="SUPFAM" id="SSF46689">
    <property type="entry name" value="Homeodomain-like"/>
    <property type="match status" value="1"/>
</dbReference>
<dbReference type="InterPro" id="IPR046348">
    <property type="entry name" value="SIS_dom_sf"/>
</dbReference>
<dbReference type="AlphaFoldDB" id="A0A7J5E3W4"/>
<evidence type="ECO:0000256" key="3">
    <source>
        <dbReference type="ARBA" id="ARBA00023163"/>
    </source>
</evidence>
<keyword evidence="3" id="KW-0804">Transcription</keyword>
<dbReference type="PANTHER" id="PTHR30514:SF18">
    <property type="entry name" value="RPIR-FAMILY TRANSCRIPTIONAL REGULATOR"/>
    <property type="match status" value="1"/>
</dbReference>
<feature type="domain" description="SIS" evidence="5">
    <location>
        <begin position="182"/>
        <end position="323"/>
    </location>
</feature>
<dbReference type="Pfam" id="PF01380">
    <property type="entry name" value="SIS"/>
    <property type="match status" value="1"/>
</dbReference>
<evidence type="ECO:0000259" key="5">
    <source>
        <dbReference type="PROSITE" id="PS51464"/>
    </source>
</evidence>
<evidence type="ECO:0000259" key="4">
    <source>
        <dbReference type="PROSITE" id="PS51071"/>
    </source>
</evidence>
<dbReference type="InterPro" id="IPR035472">
    <property type="entry name" value="RpiR-like_SIS"/>
</dbReference>
<dbReference type="InterPro" id="IPR000281">
    <property type="entry name" value="HTH_RpiR"/>
</dbReference>
<evidence type="ECO:0000256" key="1">
    <source>
        <dbReference type="ARBA" id="ARBA00023015"/>
    </source>
</evidence>
<dbReference type="GO" id="GO:1901135">
    <property type="term" value="P:carbohydrate derivative metabolic process"/>
    <property type="evidence" value="ECO:0007669"/>
    <property type="project" value="InterPro"/>
</dbReference>
<dbReference type="PANTHER" id="PTHR30514">
    <property type="entry name" value="GLUCOKINASE"/>
    <property type="match status" value="1"/>
</dbReference>
<evidence type="ECO:0000313" key="6">
    <source>
        <dbReference type="EMBL" id="KAB2812928.1"/>
    </source>
</evidence>
<dbReference type="GO" id="GO:0003700">
    <property type="term" value="F:DNA-binding transcription factor activity"/>
    <property type="evidence" value="ECO:0007669"/>
    <property type="project" value="InterPro"/>
</dbReference>
<accession>A0A7J5E3W4</accession>
<keyword evidence="2" id="KW-0238">DNA-binding</keyword>
<reference evidence="6 7" key="1">
    <citation type="submission" date="2019-09" db="EMBL/GenBank/DDBJ databases">
        <title>Pimelobacter sp. isolated from Paulinella.</title>
        <authorList>
            <person name="Jeong S.E."/>
        </authorList>
    </citation>
    <scope>NUCLEOTIDE SEQUENCE [LARGE SCALE GENOMIC DNA]</scope>
    <source>
        <strain evidence="6 7">Pch-N</strain>
    </source>
</reference>
<dbReference type="PROSITE" id="PS51071">
    <property type="entry name" value="HTH_RPIR"/>
    <property type="match status" value="1"/>
</dbReference>
<dbReference type="SUPFAM" id="SSF53697">
    <property type="entry name" value="SIS domain"/>
    <property type="match status" value="1"/>
</dbReference>
<evidence type="ECO:0000313" key="7">
    <source>
        <dbReference type="Proteomes" id="UP000449906"/>
    </source>
</evidence>
<evidence type="ECO:0000256" key="2">
    <source>
        <dbReference type="ARBA" id="ARBA00023125"/>
    </source>
</evidence>
<dbReference type="GO" id="GO:0003677">
    <property type="term" value="F:DNA binding"/>
    <property type="evidence" value="ECO:0007669"/>
    <property type="project" value="UniProtKB-KW"/>
</dbReference>